<keyword evidence="4" id="KW-1185">Reference proteome</keyword>
<reference evidence="3 4" key="1">
    <citation type="submission" date="2018-03" db="EMBL/GenBank/DDBJ databases">
        <title>Brevisbacillus phylogenomics.</title>
        <authorList>
            <person name="Dunlap C."/>
        </authorList>
    </citation>
    <scope>NUCLEOTIDE SEQUENCE [LARGE SCALE GENOMIC DNA]</scope>
    <source>
        <strain evidence="3 4">NRRL NRS-1210</strain>
    </source>
</reference>
<dbReference type="SUPFAM" id="SSF49723">
    <property type="entry name" value="Lipase/lipooxygenase domain (PLAT/LH2 domain)"/>
    <property type="match status" value="1"/>
</dbReference>
<dbReference type="AlphaFoldDB" id="A0A2P7V2P8"/>
<feature type="chain" id="PRO_5015134236" description="PLAT domain-containing protein" evidence="1">
    <location>
        <begin position="24"/>
        <end position="151"/>
    </location>
</feature>
<proteinExistence type="predicted"/>
<dbReference type="Proteomes" id="UP000240419">
    <property type="component" value="Unassembled WGS sequence"/>
</dbReference>
<dbReference type="Gene3D" id="2.60.60.20">
    <property type="entry name" value="PLAT/LH2 domain"/>
    <property type="match status" value="1"/>
</dbReference>
<protein>
    <recommendedName>
        <fullName evidence="2">PLAT domain-containing protein</fullName>
    </recommendedName>
</protein>
<dbReference type="PANTHER" id="PTHR45901:SF3">
    <property type="entry name" value="LIPOXYGENASE HOMOLOGY DOMAIN-CONTAINING PROTEIN 1"/>
    <property type="match status" value="1"/>
</dbReference>
<dbReference type="InterPro" id="IPR001024">
    <property type="entry name" value="PLAT/LH2_dom"/>
</dbReference>
<dbReference type="OrthoDB" id="2470840at2"/>
<dbReference type="EMBL" id="PXZM01000029">
    <property type="protein sequence ID" value="PSJ93492.1"/>
    <property type="molecule type" value="Genomic_DNA"/>
</dbReference>
<dbReference type="Pfam" id="PF01477">
    <property type="entry name" value="PLAT"/>
    <property type="match status" value="1"/>
</dbReference>
<dbReference type="PROSITE" id="PS50095">
    <property type="entry name" value="PLAT"/>
    <property type="match status" value="1"/>
</dbReference>
<dbReference type="RefSeq" id="WP_106840182.1">
    <property type="nucleotide sequence ID" value="NZ_JARMEZ010000013.1"/>
</dbReference>
<name>A0A2P7V2P8_9BACL</name>
<evidence type="ECO:0000259" key="2">
    <source>
        <dbReference type="PROSITE" id="PS50095"/>
    </source>
</evidence>
<dbReference type="InterPro" id="IPR036392">
    <property type="entry name" value="PLAT/LH2_dom_sf"/>
</dbReference>
<organism evidence="3 4">
    <name type="scientific">Brevibacillus fortis</name>
    <dbReference type="NCBI Taxonomy" id="2126352"/>
    <lineage>
        <taxon>Bacteria</taxon>
        <taxon>Bacillati</taxon>
        <taxon>Bacillota</taxon>
        <taxon>Bacilli</taxon>
        <taxon>Bacillales</taxon>
        <taxon>Paenibacillaceae</taxon>
        <taxon>Brevibacillus</taxon>
    </lineage>
</organism>
<comment type="caution">
    <text evidence="3">The sequence shown here is derived from an EMBL/GenBank/DDBJ whole genome shotgun (WGS) entry which is preliminary data.</text>
</comment>
<dbReference type="PANTHER" id="PTHR45901">
    <property type="entry name" value="PROTEIN CBG12474"/>
    <property type="match status" value="1"/>
</dbReference>
<evidence type="ECO:0000256" key="1">
    <source>
        <dbReference type="SAM" id="SignalP"/>
    </source>
</evidence>
<feature type="signal peptide" evidence="1">
    <location>
        <begin position="1"/>
        <end position="23"/>
    </location>
</feature>
<feature type="domain" description="PLAT" evidence="2">
    <location>
        <begin position="39"/>
        <end position="151"/>
    </location>
</feature>
<evidence type="ECO:0000313" key="4">
    <source>
        <dbReference type="Proteomes" id="UP000240419"/>
    </source>
</evidence>
<dbReference type="SMART" id="SM00308">
    <property type="entry name" value="LH2"/>
    <property type="match status" value="1"/>
</dbReference>
<gene>
    <name evidence="3" type="ORF">C7R93_18410</name>
</gene>
<evidence type="ECO:0000313" key="3">
    <source>
        <dbReference type="EMBL" id="PSJ93492.1"/>
    </source>
</evidence>
<accession>A0A2P7V2P8</accession>
<sequence length="151" mass="16294">MKRLGISTVLAFALMLSGTSAYATESLQNSNQIEPLASYTYKVTIKTNSADDAGTNSKIQIKLHGSKKDSPLTTLDSAGDDFEQGATGVYYVTASAALGSIQKIEIKSDGKGNKPGWLPYSFVIQKDTSTWKFYNDKWIGDNGPETVTLTP</sequence>
<keyword evidence="1" id="KW-0732">Signal</keyword>
<dbReference type="InterPro" id="IPR052970">
    <property type="entry name" value="Inner_ear_hair_cell_LOXHD"/>
</dbReference>